<dbReference type="GO" id="GO:0000184">
    <property type="term" value="P:nuclear-transcribed mRNA catabolic process, nonsense-mediated decay"/>
    <property type="evidence" value="ECO:0007669"/>
    <property type="project" value="UniProtKB-KW"/>
</dbReference>
<comment type="caution">
    <text evidence="16">The sequence shown here is derived from an EMBL/GenBank/DDBJ whole genome shotgun (WGS) entry which is preliminary data.</text>
</comment>
<feature type="compositionally biased region" description="Low complexity" evidence="12">
    <location>
        <begin position="890"/>
        <end position="910"/>
    </location>
</feature>
<dbReference type="Pfam" id="PF23593">
    <property type="entry name" value="HEAT_ATR"/>
    <property type="match status" value="1"/>
</dbReference>
<proteinExistence type="inferred from homology"/>
<comment type="catalytic activity">
    <reaction evidence="9">
        <text>L-threonyl-[protein] + ATP = O-phospho-L-threonyl-[protein] + ADP + H(+)</text>
        <dbReference type="Rhea" id="RHEA:46608"/>
        <dbReference type="Rhea" id="RHEA-COMP:11060"/>
        <dbReference type="Rhea" id="RHEA-COMP:11605"/>
        <dbReference type="ChEBI" id="CHEBI:15378"/>
        <dbReference type="ChEBI" id="CHEBI:30013"/>
        <dbReference type="ChEBI" id="CHEBI:30616"/>
        <dbReference type="ChEBI" id="CHEBI:61977"/>
        <dbReference type="ChEBI" id="CHEBI:456216"/>
        <dbReference type="EC" id="2.7.11.1"/>
    </reaction>
</comment>
<feature type="compositionally biased region" description="Acidic residues" evidence="12">
    <location>
        <begin position="1784"/>
        <end position="1822"/>
    </location>
</feature>
<evidence type="ECO:0000256" key="2">
    <source>
        <dbReference type="ARBA" id="ARBA00012513"/>
    </source>
</evidence>
<accession>A0A814D7N4</accession>
<comment type="similarity">
    <text evidence="1">Belongs to the PI3/PI4-kinase family.</text>
</comment>
<feature type="region of interest" description="Disordered" evidence="12">
    <location>
        <begin position="1782"/>
        <end position="1822"/>
    </location>
</feature>
<protein>
    <recommendedName>
        <fullName evidence="2">non-specific serine/threonine protein kinase</fullName>
        <ecNumber evidence="2">2.7.11.1</ecNumber>
    </recommendedName>
</protein>
<keyword evidence="11" id="KW-0175">Coiled coil</keyword>
<dbReference type="InterPro" id="IPR000403">
    <property type="entry name" value="PI3/4_kinase_cat_dom"/>
</dbReference>
<name>A0A814D7N4_9BILA</name>
<evidence type="ECO:0000256" key="7">
    <source>
        <dbReference type="ARBA" id="ARBA00022840"/>
    </source>
</evidence>
<feature type="coiled-coil region" evidence="11">
    <location>
        <begin position="1877"/>
        <end position="1904"/>
    </location>
</feature>
<feature type="compositionally biased region" description="Low complexity" evidence="12">
    <location>
        <begin position="1"/>
        <end position="12"/>
    </location>
</feature>
<keyword evidence="7" id="KW-0067">ATP-binding</keyword>
<dbReference type="PANTHER" id="PTHR11139">
    <property type="entry name" value="ATAXIA TELANGIECTASIA MUTATED ATM -RELATED"/>
    <property type="match status" value="1"/>
</dbReference>
<feature type="compositionally biased region" description="Polar residues" evidence="12">
    <location>
        <begin position="15"/>
        <end position="30"/>
    </location>
</feature>
<evidence type="ECO:0000256" key="3">
    <source>
        <dbReference type="ARBA" id="ARBA00022527"/>
    </source>
</evidence>
<organism evidence="16 17">
    <name type="scientific">Rotaria sordida</name>
    <dbReference type="NCBI Taxonomy" id="392033"/>
    <lineage>
        <taxon>Eukaryota</taxon>
        <taxon>Metazoa</taxon>
        <taxon>Spiralia</taxon>
        <taxon>Gnathifera</taxon>
        <taxon>Rotifera</taxon>
        <taxon>Eurotatoria</taxon>
        <taxon>Bdelloidea</taxon>
        <taxon>Philodinida</taxon>
        <taxon>Philodinidae</taxon>
        <taxon>Rotaria</taxon>
    </lineage>
</organism>
<feature type="region of interest" description="Disordered" evidence="12">
    <location>
        <begin position="1"/>
        <end position="38"/>
    </location>
</feature>
<evidence type="ECO:0000259" key="14">
    <source>
        <dbReference type="PROSITE" id="PS51189"/>
    </source>
</evidence>
<dbReference type="InterPro" id="IPR016024">
    <property type="entry name" value="ARM-type_fold"/>
</dbReference>
<evidence type="ECO:0000256" key="12">
    <source>
        <dbReference type="SAM" id="MobiDB-lite"/>
    </source>
</evidence>
<dbReference type="Gene3D" id="3.30.1010.10">
    <property type="entry name" value="Phosphatidylinositol 3-kinase Catalytic Subunit, Chain A, domain 4"/>
    <property type="match status" value="1"/>
</dbReference>
<dbReference type="EC" id="2.7.11.1" evidence="2"/>
<evidence type="ECO:0000256" key="5">
    <source>
        <dbReference type="ARBA" id="ARBA00022741"/>
    </source>
</evidence>
<sequence>MSSYSSRNNRYYDSIRQSHGNNPRSQSSNPVDDENMEGMSDDLQKIFDDDSKCARLLKKVIRDERSFDLRIQRIQEFQAYLEKPDSSKFIMKLAEPALNVLFEQFQERSHETIRSELVHCIGLIGYVMLNEGEPKFAEWIFERLNDVRKNDIQKQLLISAFRDSMQNEHDILCLTDHIQHISEQLKKILESVVHAPLMIVITDTIIDLSRIYPQVFQEIFLDIVDILIGWYIEPLPTDRILEYTAQALHKFRPFWIEQIDSTLTLLDHFIEDADNYAQQFDNQEQNNDDNISSLTDKIAALYRAFATVLRALSDNFASTPTLLPIDYVDNWLQKILHTTTIIKQDKLFGILAKYANIAVCTLLETFSQFDEQVQKDVFDFIIQQIHLQKQQWPYEADINLLRLIMKVIDLANHDSCAILANSIFALNSRIWLYRFLYSNSLIQDVLQLFNRLLTIKSIPVVQQVYQAILADMTSNFNVLLNVLQQKSIIIGNGSLLTSDLNEDDAEAALIFDCSALCQIGNVKGNLIGMYALSPPLFELLAKHLQLTNSKLAQQYPAVHYGVLKTLYSHCAAHEHFIHNSDLFKQNDTNNVMSLTSLTKDNFEDLLKLHHRLIVNSHLSCHDTKKLVLNWLAEIIDALPQEDNGLLTLPLLLKLSHAIIDIAYSDEEEICNLCCRLLNKIVKRQRDLDVSFLVRLFDLCRFWLQSNETSIHDSYYAILCCLPVNILTSKFPTHGTLLSSKNDYSGFASIVKRNHMNTPYLGTFTTHCFNLILGYILVNHQMPRMYATTWLERLFQSCQRKSNNGCSKEEYLSEDHHRLLSYEQLPNFGNDALIWFWAIWECAQFCVMNKLKTSLGKPQETFLALEETLRFFAWPIDNNTKKLETSSSEQTNRSSTPSSTINPPLTSSSSSEINISIDKGDWWCDLHRCGLLLQLIEALEKCMYNAYEGAALSLPQLPKTVKFFFITNKSTCFEWLNRIRIPIILTAVRSGQYESAVRNCNQYLMHVCSLGQAEAIEFEFVIISFVQSLIKLHNSMAIHGIYIWLKNIHQLDWSWIRACEHEAAGNLEQAAYEYKLLLNEHFKNLSISNETKDDKISNGLVKFLTQKVYDCYLSLHQWPELIAWNDACIKMQMAFLQDDNDDLRKAMETTIDINAIRAMSCFENRDFEGLKVAMRKMPNSQATGEDLGRSISCGWDMEAFDMLATVETLKGVSKRRSGLWSLNAVLQLTQDLTRIHNVDEHASWSEERAAISQVAALYQSENREVPLLPGQKFAPVQHGVRALNSILLYSQSSFNNQSASSALNSNWTALRMGAARLARQQNNFTLASKLLIQQFQSTHTWSTGPSTSQSSNTSLGSPLRSFHSDISSIETYSLASLLTMIERYQNTHMVSIELETETGKLMHALSLNKANNVNITIAIEFLSRSILRHLINESQINPSYNNQRSLINIEKCSRNLLHIAKWSRSAIESNHETTTTNVMSLGKLFQLRKQYLLTGIGIDIAGEPFVRKNIPLDELLIGELLDFSTLTCPTLAKSWFRFADWAYTWGRQLLARSIPLSSLDMGQQVRTILPAEVSSDEITEVSRILSSIRILNDDDSELTASELSSLHSYRTDLSRTCSLLTKHPILIEQLLALHPQFDLRRYFLLEQSCRAYFTYLQLSNTNTYGNINEKKSNNNDDASNVLVTLRLLRVLVRYPQQLRTIFETNLINMPTVAWKRLIPQLFSRLNHPDSFVRDYVTNLLIRIAKDYPQLILYSVIVGITDDSKMRRIKSRDENIYERKRLSTNELDDEKSQDNIEDDDEEEDDDDDDVDDEDVEEEDDDIEQQENVIAMQNSFRLIYNVLSETNAHVVGQVKLFVHELRRVTVLWDELWLGTMAQLQEEISRRVDVLKDELQRLESMTHLTKEEKEFLIKEKQDVLFKSFITVLEAVSQITRSPAETPREQTFQKDYSKQIDAAIEQLKQPIILSNPHSCWLQLRQLYSMLHRTGKRSGTIHAMNQISPKLAQIKHSVIPIPGEDGQFHTIHSVGQTVQVLPTKTRPKKLMFVGSNGRRYQYLLKGLEDLHLDERIMQLLSIINVMFTKINRNEPWSYEARNYTVIPLASRSGLIQWVEGATPLFTLYKRWQQRQATAQTWKAQNENQEITLATVQKPNDVYYSKLNAILKEKGKQPVEDRREVPMPILRQCIEELIRETPADLLSRELWCSCPSVGLWYKNVQNYSRSLAVTSMIGYMIGLGDRHLDNVLVDLKSGQIIHIDYNICFEKGKKLRVPEKVPYRLTQNLQNALGTAGIEGVFSLSSENVLQILRNRKEILLNLLESFIYDPLIDWTGHDTGVLAAFYGGQNNLFEQIAIKKRQIEKDSLLRMFHLRKIEIRQNWITLGESINRTMNKLIQRVNDINELEKNINEHDIKMSIMEKRLDYFKTTLESSSTNHSLFSLLDRRKKLQTIRTDMNTAKDLVLTLYQNLESILINSSEAHVDLQSKTFCDKLHDFVENDNISMSTSPVILAADFLQTAGKSTLLHQSEQLDDELRNALKVYRTARQPTITSVLKNLVDLCQYLPIDYIQSSLLTKLKNHLNELCNNFTTEKCQEFLNHIDTYFLIDEKSPLRLELINRTLSIDNQFNEYNQSINQEITKTSELQIFINQSSADITIYKNLLDTKLQNLDNNEYTNYRNTIIFMLFDRWQHCRQMSDTARNILNHSSITDINNDTFINEIYTLISNTSYLASIIQQNTITMSSNSSLIDTIVKLISNLENIFRLLKNLLNNFELTTISSLIRGACSKQTSLTLCMDLLNNAFKQIQPMTNSNSTTSVDDTCQTVYQQLRSSWTTTSNEIFDTFLNLSNSLDDLDKEFNNIYILFQTLNVPSVWLQSSLFDWKQTNIDNDVHRQFLINFFAMSKIATMRQVCQLIIDHSQTFDNLKSQITKDNDLSNIIKQFIILYIVQYLVDLPSLATSYLIFSLIPSSQTILENNLIQTDNQFQDFINNNCLITPTNQLTDLQQILAQINGIWQNYNNAEHIKTSLDILQIRKHTNEMQLLAYRWKNFYLLNSKNKDQQRQTIYEELTTDQNILTINDSISTMIIDKMTNLEQTVIQRLRWAAGANPLVQDVLDKFEIRQKERTNQIDNDKQLCSHLVKILQSWLLFEQYEEQIKLQRDLIIHARTFAEKGFEICQLKHNIESNFTIVEQAILEFPPVENLKQITLQNLPSLIEQAENECMKHKRSRIKEERELENRRDETSHLISELKEHMSQHNTIFKDISSVLKSLLKIIPNHALQNYSNIHREFLELCHTVVKHTLHIDTNSSMKYDVLIIKMKRILTIKIKVFDDLIQLNPTIDNENRERTSSSTVNNSTQHETTDKTTKVTEERNKYAVEICKRIRDKLDGSDPDPLIQSSISEQVRYTIREATDIENLATLYEGWTSWV</sequence>
<dbReference type="Proteomes" id="UP000663870">
    <property type="component" value="Unassembled WGS sequence"/>
</dbReference>
<dbReference type="Pfam" id="PF00454">
    <property type="entry name" value="PI3_PI4_kinase"/>
    <property type="match status" value="1"/>
</dbReference>
<dbReference type="CDD" id="cd05170">
    <property type="entry name" value="PIKKc_SMG1"/>
    <property type="match status" value="1"/>
</dbReference>
<dbReference type="InterPro" id="IPR050517">
    <property type="entry name" value="DDR_Repair_Kinase"/>
</dbReference>
<evidence type="ECO:0000256" key="1">
    <source>
        <dbReference type="ARBA" id="ARBA00011031"/>
    </source>
</evidence>
<evidence type="ECO:0000256" key="4">
    <source>
        <dbReference type="ARBA" id="ARBA00022679"/>
    </source>
</evidence>
<dbReference type="Pfam" id="PF15785">
    <property type="entry name" value="SMG1"/>
    <property type="match status" value="1"/>
</dbReference>
<dbReference type="InterPro" id="IPR036940">
    <property type="entry name" value="PI3/4_kinase_cat_sf"/>
</dbReference>
<reference evidence="16" key="1">
    <citation type="submission" date="2021-02" db="EMBL/GenBank/DDBJ databases">
        <authorList>
            <person name="Nowell W R."/>
        </authorList>
    </citation>
    <scope>NUCLEOTIDE SEQUENCE</scope>
</reference>
<feature type="domain" description="PI3K/PI4K catalytic" evidence="13">
    <location>
        <begin position="2024"/>
        <end position="2365"/>
    </location>
</feature>
<keyword evidence="17" id="KW-1185">Reference proteome</keyword>
<keyword evidence="6" id="KW-0418">Kinase</keyword>
<evidence type="ECO:0000256" key="6">
    <source>
        <dbReference type="ARBA" id="ARBA00022777"/>
    </source>
</evidence>
<feature type="coiled-coil region" evidence="11">
    <location>
        <begin position="3206"/>
        <end position="3244"/>
    </location>
</feature>
<keyword evidence="3" id="KW-0723">Serine/threonine-protein kinase</keyword>
<dbReference type="InterPro" id="IPR011009">
    <property type="entry name" value="Kinase-like_dom_sf"/>
</dbReference>
<keyword evidence="8" id="KW-0866">Nonsense-mediated mRNA decay</keyword>
<dbReference type="InterPro" id="IPR014009">
    <property type="entry name" value="PIK_FAT"/>
</dbReference>
<keyword evidence="5" id="KW-0547">Nucleotide-binding</keyword>
<feature type="region of interest" description="Disordered" evidence="12">
    <location>
        <begin position="3334"/>
        <end position="3359"/>
    </location>
</feature>
<dbReference type="InterPro" id="IPR031559">
    <property type="entry name" value="SMG1"/>
</dbReference>
<evidence type="ECO:0000259" key="15">
    <source>
        <dbReference type="PROSITE" id="PS51190"/>
    </source>
</evidence>
<dbReference type="InterPro" id="IPR003152">
    <property type="entry name" value="FATC_dom"/>
</dbReference>
<comment type="catalytic activity">
    <reaction evidence="10">
        <text>L-seryl-[protein] + ATP = O-phospho-L-seryl-[protein] + ADP + H(+)</text>
        <dbReference type="Rhea" id="RHEA:17989"/>
        <dbReference type="Rhea" id="RHEA-COMP:9863"/>
        <dbReference type="Rhea" id="RHEA-COMP:11604"/>
        <dbReference type="ChEBI" id="CHEBI:15378"/>
        <dbReference type="ChEBI" id="CHEBI:29999"/>
        <dbReference type="ChEBI" id="CHEBI:30616"/>
        <dbReference type="ChEBI" id="CHEBI:83421"/>
        <dbReference type="ChEBI" id="CHEBI:456216"/>
        <dbReference type="EC" id="2.7.11.1"/>
    </reaction>
</comment>
<feature type="domain" description="FAT" evidence="14">
    <location>
        <begin position="1376"/>
        <end position="1760"/>
    </location>
</feature>
<feature type="domain" description="FATC" evidence="15">
    <location>
        <begin position="3387"/>
        <end position="3419"/>
    </location>
</feature>
<evidence type="ECO:0000256" key="11">
    <source>
        <dbReference type="SAM" id="Coils"/>
    </source>
</evidence>
<dbReference type="GO" id="GO:0004674">
    <property type="term" value="F:protein serine/threonine kinase activity"/>
    <property type="evidence" value="ECO:0007669"/>
    <property type="project" value="UniProtKB-KW"/>
</dbReference>
<dbReference type="Gene3D" id="1.10.1070.11">
    <property type="entry name" value="Phosphatidylinositol 3-/4-kinase, catalytic domain"/>
    <property type="match status" value="1"/>
</dbReference>
<evidence type="ECO:0000256" key="8">
    <source>
        <dbReference type="ARBA" id="ARBA00023161"/>
    </source>
</evidence>
<dbReference type="SMART" id="SM00146">
    <property type="entry name" value="PI3Kc"/>
    <property type="match status" value="1"/>
</dbReference>
<dbReference type="EMBL" id="CAJNOL010000235">
    <property type="protein sequence ID" value="CAF0952000.1"/>
    <property type="molecule type" value="Genomic_DNA"/>
</dbReference>
<dbReference type="PROSITE" id="PS51190">
    <property type="entry name" value="FATC"/>
    <property type="match status" value="1"/>
</dbReference>
<dbReference type="PROSITE" id="PS00916">
    <property type="entry name" value="PI3_4_KINASE_2"/>
    <property type="match status" value="1"/>
</dbReference>
<evidence type="ECO:0000313" key="17">
    <source>
        <dbReference type="Proteomes" id="UP000663870"/>
    </source>
</evidence>
<dbReference type="SUPFAM" id="SSF48371">
    <property type="entry name" value="ARM repeat"/>
    <property type="match status" value="1"/>
</dbReference>
<evidence type="ECO:0000313" key="16">
    <source>
        <dbReference type="EMBL" id="CAF0952000.1"/>
    </source>
</evidence>
<dbReference type="InterPro" id="IPR018936">
    <property type="entry name" value="PI3/4_kinase_CS"/>
</dbReference>
<dbReference type="PROSITE" id="PS51189">
    <property type="entry name" value="FAT"/>
    <property type="match status" value="1"/>
</dbReference>
<gene>
    <name evidence="16" type="ORF">JXQ802_LOCUS11738</name>
</gene>
<evidence type="ECO:0000259" key="13">
    <source>
        <dbReference type="PROSITE" id="PS50290"/>
    </source>
</evidence>
<evidence type="ECO:0000256" key="9">
    <source>
        <dbReference type="ARBA" id="ARBA00047899"/>
    </source>
</evidence>
<dbReference type="SMART" id="SM01345">
    <property type="entry name" value="Rapamycin_bind"/>
    <property type="match status" value="1"/>
</dbReference>
<dbReference type="SUPFAM" id="SSF56112">
    <property type="entry name" value="Protein kinase-like (PK-like)"/>
    <property type="match status" value="1"/>
</dbReference>
<dbReference type="SMART" id="SM01343">
    <property type="entry name" value="FATC"/>
    <property type="match status" value="1"/>
</dbReference>
<feature type="region of interest" description="Disordered" evidence="12">
    <location>
        <begin position="882"/>
        <end position="910"/>
    </location>
</feature>
<dbReference type="InterPro" id="IPR039414">
    <property type="entry name" value="SMG1_PIKKc"/>
</dbReference>
<dbReference type="Pfam" id="PF02260">
    <property type="entry name" value="FATC"/>
    <property type="match status" value="1"/>
</dbReference>
<dbReference type="PROSITE" id="PS50290">
    <property type="entry name" value="PI3_4_KINASE_3"/>
    <property type="match status" value="1"/>
</dbReference>
<keyword evidence="4" id="KW-0808">Transferase</keyword>
<dbReference type="PANTHER" id="PTHR11139:SF71">
    <property type="entry name" value="SERINE_THREONINE-PROTEIN KINASE SMG1"/>
    <property type="match status" value="1"/>
</dbReference>
<evidence type="ECO:0000256" key="10">
    <source>
        <dbReference type="ARBA" id="ARBA00048679"/>
    </source>
</evidence>
<dbReference type="GO" id="GO:0005634">
    <property type="term" value="C:nucleus"/>
    <property type="evidence" value="ECO:0007669"/>
    <property type="project" value="TreeGrafter"/>
</dbReference>
<dbReference type="GO" id="GO:0005524">
    <property type="term" value="F:ATP binding"/>
    <property type="evidence" value="ECO:0007669"/>
    <property type="project" value="UniProtKB-KW"/>
</dbReference>
<dbReference type="InterPro" id="IPR057564">
    <property type="entry name" value="HEAT_ATR"/>
</dbReference>